<dbReference type="AlphaFoldDB" id="A0A6G1Q5G8"/>
<accession>A0A6G1Q5G8</accession>
<dbReference type="Proteomes" id="UP000503349">
    <property type="component" value="Chromosome 13"/>
</dbReference>
<sequence>MSLKKSAFLRKQNVTWLPKSMYTHPLDVHTHTHTYSSDTDPPLYTITGLCSFKPINPD</sequence>
<name>A0A6G1Q5G8_CHAAH</name>
<protein>
    <submittedName>
        <fullName evidence="1">Uncharacterized protein</fullName>
    </submittedName>
</protein>
<keyword evidence="2" id="KW-1185">Reference proteome</keyword>
<reference evidence="1 2" key="1">
    <citation type="submission" date="2019-02" db="EMBL/GenBank/DDBJ databases">
        <title>Opniocepnalus argus genome.</title>
        <authorList>
            <person name="Zhou C."/>
            <person name="Xiao S."/>
        </authorList>
    </citation>
    <scope>NUCLEOTIDE SEQUENCE [LARGE SCALE GENOMIC DNA]</scope>
    <source>
        <strain evidence="1">OARG1902GOOAL</strain>
        <tissue evidence="1">Muscle</tissue>
    </source>
</reference>
<gene>
    <name evidence="1" type="ORF">EXN66_Car013466</name>
</gene>
<dbReference type="EMBL" id="CM015724">
    <property type="protein sequence ID" value="KAF3697785.1"/>
    <property type="molecule type" value="Genomic_DNA"/>
</dbReference>
<organism evidence="1 2">
    <name type="scientific">Channa argus</name>
    <name type="common">Northern snakehead</name>
    <name type="synonym">Ophicephalus argus</name>
    <dbReference type="NCBI Taxonomy" id="215402"/>
    <lineage>
        <taxon>Eukaryota</taxon>
        <taxon>Metazoa</taxon>
        <taxon>Chordata</taxon>
        <taxon>Craniata</taxon>
        <taxon>Vertebrata</taxon>
        <taxon>Euteleostomi</taxon>
        <taxon>Actinopterygii</taxon>
        <taxon>Neopterygii</taxon>
        <taxon>Teleostei</taxon>
        <taxon>Neoteleostei</taxon>
        <taxon>Acanthomorphata</taxon>
        <taxon>Anabantaria</taxon>
        <taxon>Anabantiformes</taxon>
        <taxon>Channoidei</taxon>
        <taxon>Channidae</taxon>
        <taxon>Channa</taxon>
    </lineage>
</organism>
<evidence type="ECO:0000313" key="2">
    <source>
        <dbReference type="Proteomes" id="UP000503349"/>
    </source>
</evidence>
<reference evidence="2" key="2">
    <citation type="submission" date="2019-02" db="EMBL/GenBank/DDBJ databases">
        <title>Opniocepnalus argus Var Kimnra genome.</title>
        <authorList>
            <person name="Zhou C."/>
            <person name="Xiao S."/>
        </authorList>
    </citation>
    <scope>NUCLEOTIDE SEQUENCE [LARGE SCALE GENOMIC DNA]</scope>
</reference>
<proteinExistence type="predicted"/>
<evidence type="ECO:0000313" key="1">
    <source>
        <dbReference type="EMBL" id="KAF3697785.1"/>
    </source>
</evidence>